<dbReference type="Pfam" id="PF17172">
    <property type="entry name" value="GST_N_4"/>
    <property type="match status" value="1"/>
</dbReference>
<feature type="domain" description="Thioredoxin-like fold" evidence="2">
    <location>
        <begin position="61"/>
        <end position="158"/>
    </location>
</feature>
<feature type="domain" description="Metaxin glutathione S-transferase" evidence="1">
    <location>
        <begin position="208"/>
        <end position="268"/>
    </location>
</feature>
<evidence type="ECO:0008006" key="5">
    <source>
        <dbReference type="Google" id="ProtNLM"/>
    </source>
</evidence>
<gene>
    <name evidence="3" type="ORF">GR183_06200</name>
</gene>
<name>A0A7X3LSV5_9HYPH</name>
<dbReference type="InterPro" id="IPR050931">
    <property type="entry name" value="Mito_Protein_Transport_Metaxin"/>
</dbReference>
<dbReference type="SUPFAM" id="SSF52833">
    <property type="entry name" value="Thioredoxin-like"/>
    <property type="match status" value="1"/>
</dbReference>
<evidence type="ECO:0000313" key="3">
    <source>
        <dbReference type="EMBL" id="MXN64490.1"/>
    </source>
</evidence>
<keyword evidence="4" id="KW-1185">Reference proteome</keyword>
<proteinExistence type="predicted"/>
<evidence type="ECO:0000259" key="2">
    <source>
        <dbReference type="Pfam" id="PF17172"/>
    </source>
</evidence>
<evidence type="ECO:0000313" key="4">
    <source>
        <dbReference type="Proteomes" id="UP000433101"/>
    </source>
</evidence>
<dbReference type="PANTHER" id="PTHR12289:SF41">
    <property type="entry name" value="FAILED AXON CONNECTIONS-RELATED"/>
    <property type="match status" value="1"/>
</dbReference>
<dbReference type="SFLD" id="SFLDG01200">
    <property type="entry name" value="SUF1.1"/>
    <property type="match status" value="1"/>
</dbReference>
<dbReference type="Pfam" id="PF17171">
    <property type="entry name" value="GST_C_6"/>
    <property type="match status" value="1"/>
</dbReference>
<sequence>MICSSLSARRIVNVPGTEREDADIMLSVLLAYQAAIQKPGDHAMLTLIAFPSMPGTRSLSAFCYKAEALLAMAGKPYICEYIVDLSVTPRGKVPVLRDGELVIPDSALIQAHLERYHGLNADRSLTTMELSVAEAFRRLGEDHLYWVILYSRWIDPRNETTMINGVLSALPEEQRQPAFREIRASVKEKLAAHGIGLHEPTEIYASGQRDLDAIAGYLDDKAYFLGDEPTTVDATLVGLLSNVLNPAFASPLRSYAETIPAFRDYVIRFEEAVFGDKAIVPAAA</sequence>
<reference evidence="3 4" key="1">
    <citation type="submission" date="2019-12" db="EMBL/GenBank/DDBJ databases">
        <authorList>
            <person name="Li M."/>
        </authorList>
    </citation>
    <scope>NUCLEOTIDE SEQUENCE [LARGE SCALE GENOMIC DNA]</scope>
    <source>
        <strain evidence="3 4">GBMRC 2046</strain>
    </source>
</reference>
<dbReference type="InterPro" id="IPR026928">
    <property type="entry name" value="FAX/IsoI-like"/>
</dbReference>
<dbReference type="CDD" id="cd03193">
    <property type="entry name" value="GST_C_Metaxin"/>
    <property type="match status" value="1"/>
</dbReference>
<evidence type="ECO:0000259" key="1">
    <source>
        <dbReference type="Pfam" id="PF17171"/>
    </source>
</evidence>
<dbReference type="Gene3D" id="3.40.30.10">
    <property type="entry name" value="Glutaredoxin"/>
    <property type="match status" value="1"/>
</dbReference>
<dbReference type="EMBL" id="WUMV01000002">
    <property type="protein sequence ID" value="MXN64490.1"/>
    <property type="molecule type" value="Genomic_DNA"/>
</dbReference>
<dbReference type="Gene3D" id="1.20.1050.10">
    <property type="match status" value="1"/>
</dbReference>
<dbReference type="SFLD" id="SFLDG01180">
    <property type="entry name" value="SUF1"/>
    <property type="match status" value="1"/>
</dbReference>
<dbReference type="SUPFAM" id="SSF47616">
    <property type="entry name" value="GST C-terminal domain-like"/>
    <property type="match status" value="1"/>
</dbReference>
<dbReference type="Proteomes" id="UP000433101">
    <property type="component" value="Unassembled WGS sequence"/>
</dbReference>
<accession>A0A7X3LSV5</accession>
<dbReference type="InterPro" id="IPR036282">
    <property type="entry name" value="Glutathione-S-Trfase_C_sf"/>
</dbReference>
<dbReference type="InterPro" id="IPR033468">
    <property type="entry name" value="Metaxin_GST"/>
</dbReference>
<dbReference type="InterPro" id="IPR012336">
    <property type="entry name" value="Thioredoxin-like_fold"/>
</dbReference>
<dbReference type="SFLD" id="SFLDS00019">
    <property type="entry name" value="Glutathione_Transferase_(cytos"/>
    <property type="match status" value="1"/>
</dbReference>
<organism evidence="3 4">
    <name type="scientific">Stappia sediminis</name>
    <dbReference type="NCBI Taxonomy" id="2692190"/>
    <lineage>
        <taxon>Bacteria</taxon>
        <taxon>Pseudomonadati</taxon>
        <taxon>Pseudomonadota</taxon>
        <taxon>Alphaproteobacteria</taxon>
        <taxon>Hyphomicrobiales</taxon>
        <taxon>Stappiaceae</taxon>
        <taxon>Stappia</taxon>
    </lineage>
</organism>
<dbReference type="InterPro" id="IPR036249">
    <property type="entry name" value="Thioredoxin-like_sf"/>
</dbReference>
<dbReference type="PANTHER" id="PTHR12289">
    <property type="entry name" value="METAXIN RELATED"/>
    <property type="match status" value="1"/>
</dbReference>
<dbReference type="AlphaFoldDB" id="A0A7X3LSV5"/>
<protein>
    <recommendedName>
        <fullName evidence="5">Glutathione S-transferase</fullName>
    </recommendedName>
</protein>
<comment type="caution">
    <text evidence="3">The sequence shown here is derived from an EMBL/GenBank/DDBJ whole genome shotgun (WGS) entry which is preliminary data.</text>
</comment>
<dbReference type="InterPro" id="IPR040079">
    <property type="entry name" value="Glutathione_S-Trfase"/>
</dbReference>